<keyword evidence="2" id="KW-0067">ATP-binding</keyword>
<name>A0AAE0RWE5_9BIVA</name>
<proteinExistence type="predicted"/>
<feature type="domain" description="NACHT" evidence="4">
    <location>
        <begin position="385"/>
        <end position="546"/>
    </location>
</feature>
<dbReference type="SUPFAM" id="SSF48726">
    <property type="entry name" value="Immunoglobulin"/>
    <property type="match status" value="1"/>
</dbReference>
<keyword evidence="3" id="KW-0732">Signal</keyword>
<dbReference type="InterPro" id="IPR027417">
    <property type="entry name" value="P-loop_NTPase"/>
</dbReference>
<dbReference type="Gene3D" id="2.60.40.10">
    <property type="entry name" value="Immunoglobulins"/>
    <property type="match status" value="1"/>
</dbReference>
<dbReference type="Pfam" id="PF05729">
    <property type="entry name" value="NACHT"/>
    <property type="match status" value="1"/>
</dbReference>
<organism evidence="5 6">
    <name type="scientific">Potamilus streckersoni</name>
    <dbReference type="NCBI Taxonomy" id="2493646"/>
    <lineage>
        <taxon>Eukaryota</taxon>
        <taxon>Metazoa</taxon>
        <taxon>Spiralia</taxon>
        <taxon>Lophotrochozoa</taxon>
        <taxon>Mollusca</taxon>
        <taxon>Bivalvia</taxon>
        <taxon>Autobranchia</taxon>
        <taxon>Heteroconchia</taxon>
        <taxon>Palaeoheterodonta</taxon>
        <taxon>Unionida</taxon>
        <taxon>Unionoidea</taxon>
        <taxon>Unionidae</taxon>
        <taxon>Ambleminae</taxon>
        <taxon>Lampsilini</taxon>
        <taxon>Potamilus</taxon>
    </lineage>
</organism>
<protein>
    <recommendedName>
        <fullName evidence="4">NACHT domain-containing protein</fullName>
    </recommendedName>
</protein>
<dbReference type="InterPro" id="IPR007111">
    <property type="entry name" value="NACHT_NTPase"/>
</dbReference>
<dbReference type="EMBL" id="JAEAOA010001939">
    <property type="protein sequence ID" value="KAK3580839.1"/>
    <property type="molecule type" value="Genomic_DNA"/>
</dbReference>
<dbReference type="Gene3D" id="3.40.50.300">
    <property type="entry name" value="P-loop containing nucleotide triphosphate hydrolases"/>
    <property type="match status" value="1"/>
</dbReference>
<reference evidence="5" key="1">
    <citation type="journal article" date="2021" name="Genome Biol. Evol.">
        <title>A High-Quality Reference Genome for a Parasitic Bivalve with Doubly Uniparental Inheritance (Bivalvia: Unionida).</title>
        <authorList>
            <person name="Smith C.H."/>
        </authorList>
    </citation>
    <scope>NUCLEOTIDE SEQUENCE</scope>
    <source>
        <strain evidence="5">CHS0354</strain>
    </source>
</reference>
<evidence type="ECO:0000256" key="3">
    <source>
        <dbReference type="SAM" id="SignalP"/>
    </source>
</evidence>
<reference evidence="5" key="3">
    <citation type="submission" date="2023-05" db="EMBL/GenBank/DDBJ databases">
        <authorList>
            <person name="Smith C.H."/>
        </authorList>
    </citation>
    <scope>NUCLEOTIDE SEQUENCE</scope>
    <source>
        <strain evidence="5">CHS0354</strain>
        <tissue evidence="5">Mantle</tissue>
    </source>
</reference>
<evidence type="ECO:0000256" key="2">
    <source>
        <dbReference type="ARBA" id="ARBA00022840"/>
    </source>
</evidence>
<dbReference type="InterPro" id="IPR036179">
    <property type="entry name" value="Ig-like_dom_sf"/>
</dbReference>
<evidence type="ECO:0000313" key="5">
    <source>
        <dbReference type="EMBL" id="KAK3580839.1"/>
    </source>
</evidence>
<dbReference type="InterPro" id="IPR013783">
    <property type="entry name" value="Ig-like_fold"/>
</dbReference>
<feature type="signal peptide" evidence="3">
    <location>
        <begin position="1"/>
        <end position="19"/>
    </location>
</feature>
<dbReference type="GO" id="GO:0005524">
    <property type="term" value="F:ATP binding"/>
    <property type="evidence" value="ECO:0007669"/>
    <property type="project" value="UniProtKB-KW"/>
</dbReference>
<gene>
    <name evidence="5" type="ORF">CHS0354_032895</name>
</gene>
<reference evidence="5" key="2">
    <citation type="journal article" date="2021" name="Genome Biol. Evol.">
        <title>Developing a high-quality reference genome for a parasitic bivalve with doubly uniparental inheritance (Bivalvia: Unionida).</title>
        <authorList>
            <person name="Smith C.H."/>
        </authorList>
    </citation>
    <scope>NUCLEOTIDE SEQUENCE</scope>
    <source>
        <strain evidence="5">CHS0354</strain>
        <tissue evidence="5">Mantle</tissue>
    </source>
</reference>
<keyword evidence="6" id="KW-1185">Reference proteome</keyword>
<evidence type="ECO:0000256" key="1">
    <source>
        <dbReference type="ARBA" id="ARBA00022741"/>
    </source>
</evidence>
<evidence type="ECO:0000259" key="4">
    <source>
        <dbReference type="Pfam" id="PF05729"/>
    </source>
</evidence>
<dbReference type="AlphaFoldDB" id="A0AAE0RWE5"/>
<dbReference type="PANTHER" id="PTHR46312:SF2">
    <property type="entry name" value="NUCLEOTIDE-BINDING OLIGOMERIZATION DOMAIN-CONTAINING PROTEIN 2-LIKE"/>
    <property type="match status" value="1"/>
</dbReference>
<dbReference type="InterPro" id="IPR032675">
    <property type="entry name" value="LRR_dom_sf"/>
</dbReference>
<dbReference type="Gene3D" id="3.80.10.10">
    <property type="entry name" value="Ribonuclease Inhibitor"/>
    <property type="match status" value="1"/>
</dbReference>
<dbReference type="SUPFAM" id="SSF52047">
    <property type="entry name" value="RNI-like"/>
    <property type="match status" value="1"/>
</dbReference>
<dbReference type="Proteomes" id="UP001195483">
    <property type="component" value="Unassembled WGS sequence"/>
</dbReference>
<accession>A0AAE0RWE5</accession>
<keyword evidence="1" id="KW-0547">Nucleotide-binding</keyword>
<sequence length="1267" mass="144734">MKFILTFVFIWVVISPAIGSESEVDVCEYEDAILLFPNTQVSFVGDIRAKTWNKDKDIRLASWMAGGKFTPLLSYEDRLMAIGENSIKIRNVTRSDTGMYTLFLTSGSAQVFFEHTSHLNVKVPPKDQCIPKVTREGDVLVAVLQPNDCGIPSLIPEWMNTNQTVIRSNISVLNLEPGRVLGMYTACAVGKSLSCFHGDANKLCFNYTVSALQSQNTSSPVSLEGIISVINFYVVIGAVLFLVCWKWDFIRKKLFPVTETSENDDNHDEESHLMTEETATKDIAEGGRTVPEEELLKHITPLIIDIKEVKRHLIDQYKTMNGVSLSPCYEENSIDVSQVYCELEITHLAVQDYKCRQKLEAETVTSENDIFSSIDTEKGRPIPALLLGECGSGKTTWCKNLVDQWCQYHKHKESNSGMTDSSIPNFAKFEILLYIPLKQYLEVSSFTEHLRKMLFANAPDYCDFTMKCIYERRETVIVLIDGFDEVICNHESIVNLLKENTIVPCLIVLTSRPNGLKYLQRIGISLRLFQIQGMSPDKSKQYASKVLDVLCRDETLNIDHFWKFVKHMQLQSMCNTPPLCLSLILFWINSKTVSNDLTEVILTILEGYLRRAMAREWYRANINTDVGELDFDISKFIATRPCHYLTEHSYLLKIISVVAENMWCLKKQFYTDEESKDTETTTKCNWSDIELCLETGILITSIREVFRTKRAQITFSHTLLFDFFVALSIAMGKRELFTRYITTKDDVINNCYMIHMLCQIAPNIGQDLIKDISKIYDKKNDKVASKKTEESEQQLICKVKSKKGNRLGETPGKWLQRLICTDKLSNETLSILTDGMAFVNDLTNFHLELLENRNELIIRLPILPKLKVLRIVIENCTLLLQEERKWDKVKLLNLRELVIKSVHVDVTTTGYIFEAICCCKHLITLEFCPQDDSNKVVVAPGSLMPFYSWGCLAKAIKDMNKLKSFRLHNIEVGEHLPALIDILCRSPMIEILDLMNLKETEEIPKLNSSVQGVSACRHHETKFTKITHKTLHLTKNEMSEKSWLILSERLESLSPYMLHIEQVHQSNLVLKKLLQGIGKCTDLNILSICSIRVKNESVSFSDLRPLHKLTKLALCKIDIPDPSWRELSYILARLPSLKEISLACLQKPNCFIKVRQISKLKFITVTQIHLEEALWSKLGDEVIVLPKLKRLEFVSCIMSQNGLLIFQQKMNESGLFVETAKTFQTEDSEMLSVDMIVSTKKTNKSKDAKTTYNLGKDEFKPNTVSIV</sequence>
<evidence type="ECO:0000313" key="6">
    <source>
        <dbReference type="Proteomes" id="UP001195483"/>
    </source>
</evidence>
<comment type="caution">
    <text evidence="5">The sequence shown here is derived from an EMBL/GenBank/DDBJ whole genome shotgun (WGS) entry which is preliminary data.</text>
</comment>
<dbReference type="PANTHER" id="PTHR46312">
    <property type="entry name" value="NACHT DOMAIN-CONTAINING PROTEIN"/>
    <property type="match status" value="1"/>
</dbReference>
<feature type="chain" id="PRO_5042226819" description="NACHT domain-containing protein" evidence="3">
    <location>
        <begin position="20"/>
        <end position="1267"/>
    </location>
</feature>
<dbReference type="SUPFAM" id="SSF52540">
    <property type="entry name" value="P-loop containing nucleoside triphosphate hydrolases"/>
    <property type="match status" value="1"/>
</dbReference>